<proteinExistence type="predicted"/>
<dbReference type="Proteomes" id="UP000622797">
    <property type="component" value="Unassembled WGS sequence"/>
</dbReference>
<dbReference type="OrthoDB" id="4161186at2759"/>
<name>A0A8H4U505_9HYPO</name>
<evidence type="ECO:0000313" key="2">
    <source>
        <dbReference type="EMBL" id="KAF4969639.1"/>
    </source>
</evidence>
<accession>A0A8H4U505</accession>
<organism evidence="2 3">
    <name type="scientific">Fusarium sarcochroum</name>
    <dbReference type="NCBI Taxonomy" id="1208366"/>
    <lineage>
        <taxon>Eukaryota</taxon>
        <taxon>Fungi</taxon>
        <taxon>Dikarya</taxon>
        <taxon>Ascomycota</taxon>
        <taxon>Pezizomycotina</taxon>
        <taxon>Sordariomycetes</taxon>
        <taxon>Hypocreomycetidae</taxon>
        <taxon>Hypocreales</taxon>
        <taxon>Nectriaceae</taxon>
        <taxon>Fusarium</taxon>
        <taxon>Fusarium lateritium species complex</taxon>
    </lineage>
</organism>
<dbReference type="InterPro" id="IPR046797">
    <property type="entry name" value="PDDEXK_12"/>
</dbReference>
<comment type="caution">
    <text evidence="2">The sequence shown here is derived from an EMBL/GenBank/DDBJ whole genome shotgun (WGS) entry which is preliminary data.</text>
</comment>
<evidence type="ECO:0000313" key="3">
    <source>
        <dbReference type="Proteomes" id="UP000622797"/>
    </source>
</evidence>
<gene>
    <name evidence="2" type="ORF">FSARC_3154</name>
</gene>
<feature type="domain" description="PD-(D/E)XK nuclease-like" evidence="1">
    <location>
        <begin position="16"/>
        <end position="126"/>
    </location>
</feature>
<sequence>MDLLPLSLRQEVEQLGAFPKYAFYDPDTYSNEWRIPDISLVQRIVTRAAECSTDQESELSWNHHVHGRLLDWAFPDAKDGFLESRYCTSAQIIHEYKPQDAPSKSVDFCVCIKPPKSSTDANMIERSIKN</sequence>
<protein>
    <recommendedName>
        <fullName evidence="1">PD-(D/E)XK nuclease-like domain-containing protein</fullName>
    </recommendedName>
</protein>
<reference evidence="2" key="2">
    <citation type="submission" date="2020-05" db="EMBL/GenBank/DDBJ databases">
        <authorList>
            <person name="Kim H.-S."/>
            <person name="Proctor R.H."/>
            <person name="Brown D.W."/>
        </authorList>
    </citation>
    <scope>NUCLEOTIDE SEQUENCE</scope>
    <source>
        <strain evidence="2">NRRL 20472</strain>
    </source>
</reference>
<dbReference type="EMBL" id="JABEXW010000155">
    <property type="protein sequence ID" value="KAF4969639.1"/>
    <property type="molecule type" value="Genomic_DNA"/>
</dbReference>
<reference evidence="2" key="1">
    <citation type="journal article" date="2020" name="BMC Genomics">
        <title>Correction to: Identification and distribution of gene clusters required for synthesis of sphingolipid metabolism inhibitors in diverse species of the filamentous fungus Fusarium.</title>
        <authorList>
            <person name="Kim H.S."/>
            <person name="Lohmar J.M."/>
            <person name="Busman M."/>
            <person name="Brown D.W."/>
            <person name="Naumann T.A."/>
            <person name="Divon H.H."/>
            <person name="Lysoe E."/>
            <person name="Uhlig S."/>
            <person name="Proctor R.H."/>
        </authorList>
    </citation>
    <scope>NUCLEOTIDE SEQUENCE</scope>
    <source>
        <strain evidence="2">NRRL 20472</strain>
    </source>
</reference>
<keyword evidence="3" id="KW-1185">Reference proteome</keyword>
<dbReference type="Pfam" id="PF20516">
    <property type="entry name" value="PDDEXK_12"/>
    <property type="match status" value="1"/>
</dbReference>
<dbReference type="AlphaFoldDB" id="A0A8H4U505"/>
<evidence type="ECO:0000259" key="1">
    <source>
        <dbReference type="Pfam" id="PF20516"/>
    </source>
</evidence>